<dbReference type="PANTHER" id="PTHR42752">
    <property type="entry name" value="IMIDAZOLONEPROPIONASE"/>
    <property type="match status" value="1"/>
</dbReference>
<protein>
    <recommendedName>
        <fullName evidence="1 7">Imidazolonepropionase</fullName>
        <ecNumber evidence="1 7">3.5.2.7</ecNumber>
    </recommendedName>
    <alternativeName>
        <fullName evidence="7">Imidazolone-5-propionate hydrolase</fullName>
    </alternativeName>
</protein>
<keyword evidence="2 7" id="KW-0479">Metal-binding</keyword>
<feature type="binding site" evidence="7">
    <location>
        <position position="71"/>
    </location>
    <ligand>
        <name>Zn(2+)</name>
        <dbReference type="ChEBI" id="CHEBI:29105"/>
    </ligand>
</feature>
<dbReference type="OrthoDB" id="9776455at2"/>
<comment type="function">
    <text evidence="7">Catalyzes the hydrolytic cleavage of the carbon-nitrogen bond in imidazolone-5-propanoate to yield N-formimidoyl-L-glutamate. It is the third step in the universal histidine degradation pathway.</text>
</comment>
<evidence type="ECO:0000256" key="7">
    <source>
        <dbReference type="HAMAP-Rule" id="MF_00372"/>
    </source>
</evidence>
<evidence type="ECO:0000313" key="10">
    <source>
        <dbReference type="Proteomes" id="UP000002221"/>
    </source>
</evidence>
<dbReference type="GO" id="GO:0050480">
    <property type="term" value="F:imidazolonepropionase activity"/>
    <property type="evidence" value="ECO:0007669"/>
    <property type="project" value="UniProtKB-UniRule"/>
</dbReference>
<dbReference type="InterPro" id="IPR006680">
    <property type="entry name" value="Amidohydro-rel"/>
</dbReference>
<feature type="binding site" evidence="7">
    <location>
        <position position="143"/>
    </location>
    <ligand>
        <name>N-formimidoyl-L-glutamate</name>
        <dbReference type="ChEBI" id="CHEBI:58928"/>
    </ligand>
</feature>
<comment type="cofactor">
    <cofactor evidence="7">
        <name>Zn(2+)</name>
        <dbReference type="ChEBI" id="CHEBI:29105"/>
    </cofactor>
    <cofactor evidence="7">
        <name>Fe(3+)</name>
        <dbReference type="ChEBI" id="CHEBI:29034"/>
    </cofactor>
    <text evidence="7">Binds 1 zinc or iron ion per subunit.</text>
</comment>
<reference evidence="9 10" key="1">
    <citation type="journal article" date="2009" name="Stand. Genomic Sci.">
        <title>Complete genome sequence of Rhodothermus marinus type strain (R-10).</title>
        <authorList>
            <person name="Nolan M."/>
            <person name="Tindall B.J."/>
            <person name="Pomrenke H."/>
            <person name="Lapidus A."/>
            <person name="Copeland A."/>
            <person name="Glavina Del Rio T."/>
            <person name="Lucas S."/>
            <person name="Chen F."/>
            <person name="Tice H."/>
            <person name="Cheng J.F."/>
            <person name="Saunders E."/>
            <person name="Han C."/>
            <person name="Bruce D."/>
            <person name="Goodwin L."/>
            <person name="Chain P."/>
            <person name="Pitluck S."/>
            <person name="Ovchinikova G."/>
            <person name="Pati A."/>
            <person name="Ivanova N."/>
            <person name="Mavromatis K."/>
            <person name="Chen A."/>
            <person name="Palaniappan K."/>
            <person name="Land M."/>
            <person name="Hauser L."/>
            <person name="Chang Y.J."/>
            <person name="Jeffries C.D."/>
            <person name="Brettin T."/>
            <person name="Goker M."/>
            <person name="Bristow J."/>
            <person name="Eisen J.A."/>
            <person name="Markowitz V."/>
            <person name="Hugenholtz P."/>
            <person name="Kyrpides N.C."/>
            <person name="Klenk H.P."/>
            <person name="Detter J.C."/>
        </authorList>
    </citation>
    <scope>NUCLEOTIDE SEQUENCE [LARGE SCALE GENOMIC DNA]</scope>
    <source>
        <strain evidence="10">ATCC 43812 / DSM 4252 / R-10</strain>
    </source>
</reference>
<feature type="binding site" evidence="7">
    <location>
        <position position="319"/>
    </location>
    <ligand>
        <name>N-formimidoyl-L-glutamate</name>
        <dbReference type="ChEBI" id="CHEBI:58928"/>
    </ligand>
</feature>
<feature type="binding site" evidence="7">
    <location>
        <position position="73"/>
    </location>
    <ligand>
        <name>Fe(3+)</name>
        <dbReference type="ChEBI" id="CHEBI:29034"/>
    </ligand>
</feature>
<dbReference type="GO" id="GO:0008270">
    <property type="term" value="F:zinc ion binding"/>
    <property type="evidence" value="ECO:0007669"/>
    <property type="project" value="UniProtKB-UniRule"/>
</dbReference>
<dbReference type="HOGENOM" id="CLU_041647_0_1_10"/>
<dbReference type="AlphaFoldDB" id="D0MJ23"/>
<dbReference type="NCBIfam" id="TIGR01224">
    <property type="entry name" value="hutI"/>
    <property type="match status" value="1"/>
</dbReference>
<dbReference type="GO" id="GO:0019556">
    <property type="term" value="P:L-histidine catabolic process to glutamate and formamide"/>
    <property type="evidence" value="ECO:0007669"/>
    <property type="project" value="UniProtKB-UniRule"/>
</dbReference>
<proteinExistence type="inferred from homology"/>
<dbReference type="KEGG" id="rmr:Rmar_1595"/>
<feature type="binding site" evidence="7">
    <location>
        <position position="80"/>
    </location>
    <ligand>
        <name>4-imidazolone-5-propanoate</name>
        <dbReference type="ChEBI" id="CHEBI:77893"/>
    </ligand>
</feature>
<name>D0MJ23_RHOM4</name>
<dbReference type="InterPro" id="IPR005920">
    <property type="entry name" value="HutI"/>
</dbReference>
<keyword evidence="6 7" id="KW-0408">Iron</keyword>
<dbReference type="FunFam" id="3.20.20.140:FF:000007">
    <property type="entry name" value="Imidazolonepropionase"/>
    <property type="match status" value="1"/>
</dbReference>
<comment type="pathway">
    <text evidence="7">Amino-acid degradation; L-histidine degradation into L-glutamate; N-formimidoyl-L-glutamate from L-histidine: step 3/3.</text>
</comment>
<evidence type="ECO:0000256" key="2">
    <source>
        <dbReference type="ARBA" id="ARBA00022723"/>
    </source>
</evidence>
<feature type="binding site" evidence="7">
    <location>
        <position position="71"/>
    </location>
    <ligand>
        <name>Fe(3+)</name>
        <dbReference type="ChEBI" id="CHEBI:29034"/>
    </ligand>
</feature>
<dbReference type="SUPFAM" id="SSF51338">
    <property type="entry name" value="Composite domain of metallo-dependent hydrolases"/>
    <property type="match status" value="1"/>
</dbReference>
<feature type="binding site" evidence="7">
    <location>
        <position position="317"/>
    </location>
    <ligand>
        <name>N-formimidoyl-L-glutamate</name>
        <dbReference type="ChEBI" id="CHEBI:58928"/>
    </ligand>
</feature>
<feature type="binding site" evidence="7">
    <location>
        <position position="315"/>
    </location>
    <ligand>
        <name>Fe(3+)</name>
        <dbReference type="ChEBI" id="CHEBI:29034"/>
    </ligand>
</feature>
<comment type="similarity">
    <text evidence="7">Belongs to the metallo-dependent hydrolases superfamily. HutI family.</text>
</comment>
<keyword evidence="5 7" id="KW-0862">Zinc</keyword>
<accession>D0MJ23</accession>
<feature type="binding site" evidence="7">
    <location>
        <position position="143"/>
    </location>
    <ligand>
        <name>4-imidazolone-5-propanoate</name>
        <dbReference type="ChEBI" id="CHEBI:77893"/>
    </ligand>
</feature>
<gene>
    <name evidence="7" type="primary">hutI</name>
    <name evidence="9" type="ordered locus">Rmar_1595</name>
</gene>
<keyword evidence="4 7" id="KW-0369">Histidine metabolism</keyword>
<dbReference type="GO" id="GO:0005506">
    <property type="term" value="F:iron ion binding"/>
    <property type="evidence" value="ECO:0007669"/>
    <property type="project" value="UniProtKB-UniRule"/>
</dbReference>
<sequence length="410" mass="45101">MPVLTNIRQLLTCRAEGGQEALHPIERAALVWEGDTIRWVGPEAELPARFREMPRLDAGGCLVAPGLVDCHTHLAFGGWRADEFRLRCRGVSYLEIARQGGGIRRTVAQTRAASEDALYHRCLGFLREMARLGITTVETKSGYGLSFEEELKLLRVYRRLQATQPVRLIPTLLAAHIVPPEYADRREAYLQLITDELIPHVARERLAECCDVFVEETAFTVEEARRILERGKAFGLRPKLHADQLHDGGGARLAAEVGAVSADHLEYASDEGIQAMARAGVVAVALPIATLYLRQRPMDARRFVEAGVPVAVATDFNPGSAPSYHLPLAMTLACVLCGLTPAEALKGATCYAARAIGRDRELGSLEPGKKADFILIDAEDVDHWLYHFRPNAVQATFIGGKRLEDHDATA</sequence>
<dbReference type="STRING" id="518766.Rmar_1595"/>
<dbReference type="HAMAP" id="MF_00372">
    <property type="entry name" value="HutI"/>
    <property type="match status" value="1"/>
</dbReference>
<dbReference type="Gene3D" id="2.30.40.10">
    <property type="entry name" value="Urease, subunit C, domain 1"/>
    <property type="match status" value="1"/>
</dbReference>
<dbReference type="EC" id="3.5.2.7" evidence="1 7"/>
<feature type="binding site" evidence="7">
    <location>
        <position position="244"/>
    </location>
    <ligand>
        <name>4-imidazolone-5-propanoate</name>
        <dbReference type="ChEBI" id="CHEBI:77893"/>
    </ligand>
</feature>
<dbReference type="UniPathway" id="UPA00379">
    <property type="reaction ID" value="UER00551"/>
</dbReference>
<evidence type="ECO:0000256" key="1">
    <source>
        <dbReference type="ARBA" id="ARBA00012864"/>
    </source>
</evidence>
<keyword evidence="3 7" id="KW-0378">Hydrolase</keyword>
<dbReference type="Proteomes" id="UP000002221">
    <property type="component" value="Chromosome"/>
</dbReference>
<feature type="binding site" evidence="7">
    <location>
        <position position="241"/>
    </location>
    <ligand>
        <name>Fe(3+)</name>
        <dbReference type="ChEBI" id="CHEBI:29034"/>
    </ligand>
</feature>
<evidence type="ECO:0000256" key="3">
    <source>
        <dbReference type="ARBA" id="ARBA00022801"/>
    </source>
</evidence>
<organism evidence="9 10">
    <name type="scientific">Rhodothermus marinus (strain ATCC 43812 / DSM 4252 / R-10)</name>
    <name type="common">Rhodothermus obamensis</name>
    <dbReference type="NCBI Taxonomy" id="518766"/>
    <lineage>
        <taxon>Bacteria</taxon>
        <taxon>Pseudomonadati</taxon>
        <taxon>Rhodothermota</taxon>
        <taxon>Rhodothermia</taxon>
        <taxon>Rhodothermales</taxon>
        <taxon>Rhodothermaceae</taxon>
        <taxon>Rhodothermus</taxon>
    </lineage>
</organism>
<dbReference type="RefSeq" id="WP_012844092.1">
    <property type="nucleotide sequence ID" value="NC_013501.1"/>
</dbReference>
<comment type="catalytic activity">
    <reaction evidence="7">
        <text>4-imidazolone-5-propanoate + H2O = N-formimidoyl-L-glutamate</text>
        <dbReference type="Rhea" id="RHEA:23660"/>
        <dbReference type="ChEBI" id="CHEBI:15377"/>
        <dbReference type="ChEBI" id="CHEBI:58928"/>
        <dbReference type="ChEBI" id="CHEBI:77893"/>
        <dbReference type="EC" id="3.5.2.7"/>
    </reaction>
</comment>
<dbReference type="Pfam" id="PF01979">
    <property type="entry name" value="Amidohydro_1"/>
    <property type="match status" value="1"/>
</dbReference>
<evidence type="ECO:0000313" key="9">
    <source>
        <dbReference type="EMBL" id="ACY48481.1"/>
    </source>
</evidence>
<feature type="binding site" evidence="7">
    <location>
        <position position="315"/>
    </location>
    <ligand>
        <name>Zn(2+)</name>
        <dbReference type="ChEBI" id="CHEBI:29105"/>
    </ligand>
</feature>
<dbReference type="InterPro" id="IPR032466">
    <property type="entry name" value="Metal_Hydrolase"/>
</dbReference>
<feature type="domain" description="Amidohydrolase-related" evidence="8">
    <location>
        <begin position="63"/>
        <end position="402"/>
    </location>
</feature>
<dbReference type="PANTHER" id="PTHR42752:SF1">
    <property type="entry name" value="IMIDAZOLONEPROPIONASE-RELATED"/>
    <property type="match status" value="1"/>
</dbReference>
<keyword evidence="7" id="KW-0963">Cytoplasm</keyword>
<dbReference type="SUPFAM" id="SSF51556">
    <property type="entry name" value="Metallo-dependent hydrolases"/>
    <property type="match status" value="1"/>
</dbReference>
<dbReference type="Gene3D" id="3.20.20.140">
    <property type="entry name" value="Metal-dependent hydrolases"/>
    <property type="match status" value="1"/>
</dbReference>
<dbReference type="GO" id="GO:0005737">
    <property type="term" value="C:cytoplasm"/>
    <property type="evidence" value="ECO:0007669"/>
    <property type="project" value="UniProtKB-SubCell"/>
</dbReference>
<feature type="binding site" evidence="7">
    <location>
        <position position="176"/>
    </location>
    <ligand>
        <name>4-imidazolone-5-propanoate</name>
        <dbReference type="ChEBI" id="CHEBI:77893"/>
    </ligand>
</feature>
<feature type="binding site" evidence="7">
    <location>
        <position position="241"/>
    </location>
    <ligand>
        <name>Zn(2+)</name>
        <dbReference type="ChEBI" id="CHEBI:29105"/>
    </ligand>
</feature>
<evidence type="ECO:0000256" key="6">
    <source>
        <dbReference type="ARBA" id="ARBA00023004"/>
    </source>
</evidence>
<dbReference type="InterPro" id="IPR011059">
    <property type="entry name" value="Metal-dep_hydrolase_composite"/>
</dbReference>
<evidence type="ECO:0000259" key="8">
    <source>
        <dbReference type="Pfam" id="PF01979"/>
    </source>
</evidence>
<keyword evidence="10" id="KW-1185">Reference proteome</keyword>
<dbReference type="eggNOG" id="COG1228">
    <property type="taxonomic scope" value="Bacteria"/>
</dbReference>
<dbReference type="CDD" id="cd01296">
    <property type="entry name" value="Imidazolone-5PH"/>
    <property type="match status" value="1"/>
</dbReference>
<dbReference type="EMBL" id="CP001807">
    <property type="protein sequence ID" value="ACY48481.1"/>
    <property type="molecule type" value="Genomic_DNA"/>
</dbReference>
<feature type="binding site" evidence="7">
    <location>
        <position position="73"/>
    </location>
    <ligand>
        <name>Zn(2+)</name>
        <dbReference type="ChEBI" id="CHEBI:29105"/>
    </ligand>
</feature>
<evidence type="ECO:0000256" key="4">
    <source>
        <dbReference type="ARBA" id="ARBA00022808"/>
    </source>
</evidence>
<feature type="binding site" evidence="7">
    <location>
        <position position="320"/>
    </location>
    <ligand>
        <name>4-imidazolone-5-propanoate</name>
        <dbReference type="ChEBI" id="CHEBI:77893"/>
    </ligand>
</feature>
<comment type="subcellular location">
    <subcellularLocation>
        <location evidence="7">Cytoplasm</location>
    </subcellularLocation>
</comment>
<dbReference type="GO" id="GO:0019557">
    <property type="term" value="P:L-histidine catabolic process to glutamate and formate"/>
    <property type="evidence" value="ECO:0007669"/>
    <property type="project" value="UniProtKB-UniPathway"/>
</dbReference>
<evidence type="ECO:0000256" key="5">
    <source>
        <dbReference type="ARBA" id="ARBA00022833"/>
    </source>
</evidence>